<dbReference type="GO" id="GO:0000455">
    <property type="term" value="P:enzyme-directed rRNA pseudouridine synthesis"/>
    <property type="evidence" value="ECO:0007669"/>
    <property type="project" value="TreeGrafter"/>
</dbReference>
<keyword evidence="3" id="KW-0819">tRNA processing</keyword>
<feature type="domain" description="Pseudouridine synthase RsuA/RluA-like" evidence="16">
    <location>
        <begin position="15"/>
        <end position="163"/>
    </location>
</feature>
<dbReference type="RefSeq" id="WP_076604194.1">
    <property type="nucleotide sequence ID" value="NZ_FTMD01000021.1"/>
</dbReference>
<evidence type="ECO:0000256" key="4">
    <source>
        <dbReference type="ARBA" id="ARBA00023235"/>
    </source>
</evidence>
<protein>
    <recommendedName>
        <fullName evidence="10">Dual-specificity RNA pseudouridine synthase RluA</fullName>
        <ecNumber evidence="8">5.4.99.28</ecNumber>
        <ecNumber evidence="9">5.4.99.29</ecNumber>
    </recommendedName>
    <alternativeName>
        <fullName evidence="11">23S rRNA pseudouridine(746) synthase</fullName>
    </alternativeName>
    <alternativeName>
        <fullName evidence="14">Ribosomal large subunit pseudouridine synthase A</fullName>
    </alternativeName>
    <alternativeName>
        <fullName evidence="13">rRNA pseudouridylate synthase A</fullName>
    </alternativeName>
    <alternativeName>
        <fullName evidence="15">rRNA-uridine isomerase A</fullName>
    </alternativeName>
    <alternativeName>
        <fullName evidence="12">tRNA pseudouridine(32) synthase</fullName>
    </alternativeName>
</protein>
<keyword evidence="4" id="KW-0413">Isomerase</keyword>
<dbReference type="GO" id="GO:0003723">
    <property type="term" value="F:RNA binding"/>
    <property type="evidence" value="ECO:0007669"/>
    <property type="project" value="InterPro"/>
</dbReference>
<proteinExistence type="inferred from homology"/>
<dbReference type="InterPro" id="IPR050188">
    <property type="entry name" value="RluA_PseudoU_synthase"/>
</dbReference>
<evidence type="ECO:0000256" key="7">
    <source>
        <dbReference type="ARBA" id="ARBA00037305"/>
    </source>
</evidence>
<comment type="function">
    <text evidence="7">Dual specificity enzyme that catalyzes the synthesis of pseudouridine from uracil-746 in 23S ribosomal RNA and from uracil-32 in the anticodon stem and loop of transfer RNAs.</text>
</comment>
<dbReference type="PROSITE" id="PS01129">
    <property type="entry name" value="PSI_RLU"/>
    <property type="match status" value="1"/>
</dbReference>
<evidence type="ECO:0000313" key="18">
    <source>
        <dbReference type="Proteomes" id="UP000186819"/>
    </source>
</evidence>
<reference evidence="18" key="1">
    <citation type="submission" date="2017-01" db="EMBL/GenBank/DDBJ databases">
        <authorList>
            <person name="Varghese N."/>
            <person name="Submissions S."/>
        </authorList>
    </citation>
    <scope>NUCLEOTIDE SEQUENCE [LARGE SCALE GENOMIC DNA]</scope>
    <source>
        <strain evidence="18">ATCC 51758</strain>
    </source>
</reference>
<dbReference type="EC" id="5.4.99.29" evidence="9"/>
<dbReference type="OrthoDB" id="9785808at2"/>
<evidence type="ECO:0000256" key="8">
    <source>
        <dbReference type="ARBA" id="ARBA00038944"/>
    </source>
</evidence>
<comment type="catalytic activity">
    <reaction evidence="5">
        <text>uridine(32) in tRNA = pseudouridine(32) in tRNA</text>
        <dbReference type="Rhea" id="RHEA:42544"/>
        <dbReference type="Rhea" id="RHEA-COMP:10107"/>
        <dbReference type="Rhea" id="RHEA-COMP:10108"/>
        <dbReference type="ChEBI" id="CHEBI:65314"/>
        <dbReference type="ChEBI" id="CHEBI:65315"/>
        <dbReference type="EC" id="5.4.99.28"/>
    </reaction>
</comment>
<dbReference type="GO" id="GO:0160142">
    <property type="term" value="F:23S rRNA pseudouridine(746) synthase activity"/>
    <property type="evidence" value="ECO:0007669"/>
    <property type="project" value="UniProtKB-EC"/>
</dbReference>
<dbReference type="CDD" id="cd02869">
    <property type="entry name" value="PseudoU_synth_RluA_like"/>
    <property type="match status" value="1"/>
</dbReference>
<dbReference type="GO" id="GO:0160151">
    <property type="term" value="F:tRNA pseudouridine(32) synthase activity"/>
    <property type="evidence" value="ECO:0007669"/>
    <property type="project" value="UniProtKB-EC"/>
</dbReference>
<comment type="catalytic activity">
    <reaction evidence="6">
        <text>uridine(746) in 23S rRNA = pseudouridine(746) in 23S rRNA</text>
        <dbReference type="Rhea" id="RHEA:42548"/>
        <dbReference type="Rhea" id="RHEA-COMP:10109"/>
        <dbReference type="Rhea" id="RHEA-COMP:10110"/>
        <dbReference type="ChEBI" id="CHEBI:65314"/>
        <dbReference type="ChEBI" id="CHEBI:65315"/>
        <dbReference type="EC" id="5.4.99.29"/>
    </reaction>
</comment>
<evidence type="ECO:0000313" key="17">
    <source>
        <dbReference type="EMBL" id="SIR57669.1"/>
    </source>
</evidence>
<evidence type="ECO:0000256" key="13">
    <source>
        <dbReference type="ARBA" id="ARBA00042844"/>
    </source>
</evidence>
<evidence type="ECO:0000259" key="16">
    <source>
        <dbReference type="Pfam" id="PF00849"/>
    </source>
</evidence>
<comment type="similarity">
    <text evidence="1">Belongs to the pseudouridine synthase RluA family.</text>
</comment>
<keyword evidence="2" id="KW-0698">rRNA processing</keyword>
<organism evidence="17 18">
    <name type="scientific">Aromatoleum tolulyticum</name>
    <dbReference type="NCBI Taxonomy" id="34027"/>
    <lineage>
        <taxon>Bacteria</taxon>
        <taxon>Pseudomonadati</taxon>
        <taxon>Pseudomonadota</taxon>
        <taxon>Betaproteobacteria</taxon>
        <taxon>Rhodocyclales</taxon>
        <taxon>Rhodocyclaceae</taxon>
        <taxon>Aromatoleum</taxon>
    </lineage>
</organism>
<evidence type="ECO:0000256" key="10">
    <source>
        <dbReference type="ARBA" id="ARBA00039988"/>
    </source>
</evidence>
<evidence type="ECO:0000256" key="11">
    <source>
        <dbReference type="ARBA" id="ARBA00041266"/>
    </source>
</evidence>
<gene>
    <name evidence="17" type="ORF">SAMN05421829_12143</name>
</gene>
<evidence type="ECO:0000256" key="2">
    <source>
        <dbReference type="ARBA" id="ARBA00022552"/>
    </source>
</evidence>
<dbReference type="PANTHER" id="PTHR21600">
    <property type="entry name" value="MITOCHONDRIAL RNA PSEUDOURIDINE SYNTHASE"/>
    <property type="match status" value="1"/>
</dbReference>
<evidence type="ECO:0000256" key="6">
    <source>
        <dbReference type="ARBA" id="ARBA00036916"/>
    </source>
</evidence>
<dbReference type="Gene3D" id="3.30.2350.10">
    <property type="entry name" value="Pseudouridine synthase"/>
    <property type="match status" value="1"/>
</dbReference>
<evidence type="ECO:0000256" key="15">
    <source>
        <dbReference type="ARBA" id="ARBA00043143"/>
    </source>
</evidence>
<dbReference type="STRING" id="34027.SAMN05421829_12143"/>
<dbReference type="PANTHER" id="PTHR21600:SF91">
    <property type="entry name" value="DUAL-SPECIFICITY RNA PSEUDOURIDINE SYNTHASE RLUA"/>
    <property type="match status" value="1"/>
</dbReference>
<dbReference type="AlphaFoldDB" id="A0A1N7C242"/>
<evidence type="ECO:0000256" key="1">
    <source>
        <dbReference type="ARBA" id="ARBA00010876"/>
    </source>
</evidence>
<evidence type="ECO:0000256" key="12">
    <source>
        <dbReference type="ARBA" id="ARBA00042372"/>
    </source>
</evidence>
<dbReference type="InterPro" id="IPR006145">
    <property type="entry name" value="PsdUridine_synth_RsuA/RluA"/>
</dbReference>
<sequence length="214" mass="24237">MPHLEPRIVHVDDYIIVAEKPAGLLSVPGRGEHKQDCLIARIQASYPDARIVHRLDFDTSGLIVLARGAEMHRRLSMAFEKREVDKRYFALVHGHVLSQDGEVDLPLIVDWPNRPRQMVDPVNGRRALTNYRVVERSGTGPDAVSRVELEPVTGRSHQLRVHMMTIGHAILGDTLYAPPESAERHPRLHLHAAMLAFDHPQTKQRMKFVSPVPF</sequence>
<evidence type="ECO:0000256" key="3">
    <source>
        <dbReference type="ARBA" id="ARBA00022694"/>
    </source>
</evidence>
<evidence type="ECO:0000256" key="9">
    <source>
        <dbReference type="ARBA" id="ARBA00038945"/>
    </source>
</evidence>
<evidence type="ECO:0000256" key="14">
    <source>
        <dbReference type="ARBA" id="ARBA00042883"/>
    </source>
</evidence>
<name>A0A1N7C242_9RHOO</name>
<evidence type="ECO:0000256" key="5">
    <source>
        <dbReference type="ARBA" id="ARBA00036184"/>
    </source>
</evidence>
<dbReference type="Proteomes" id="UP000186819">
    <property type="component" value="Unassembled WGS sequence"/>
</dbReference>
<keyword evidence="18" id="KW-1185">Reference proteome</keyword>
<accession>A0A1N7C242</accession>
<dbReference type="Pfam" id="PF00849">
    <property type="entry name" value="PseudoU_synth_2"/>
    <property type="match status" value="1"/>
</dbReference>
<dbReference type="SUPFAM" id="SSF55120">
    <property type="entry name" value="Pseudouridine synthase"/>
    <property type="match status" value="1"/>
</dbReference>
<dbReference type="InterPro" id="IPR020103">
    <property type="entry name" value="PsdUridine_synth_cat_dom_sf"/>
</dbReference>
<dbReference type="EC" id="5.4.99.28" evidence="8"/>
<dbReference type="GO" id="GO:0008033">
    <property type="term" value="P:tRNA processing"/>
    <property type="evidence" value="ECO:0007669"/>
    <property type="project" value="UniProtKB-KW"/>
</dbReference>
<dbReference type="InterPro" id="IPR006224">
    <property type="entry name" value="PsdUridine_synth_RluA-like_CS"/>
</dbReference>
<dbReference type="EMBL" id="FTMD01000021">
    <property type="protein sequence ID" value="SIR57669.1"/>
    <property type="molecule type" value="Genomic_DNA"/>
</dbReference>